<reference evidence="2 3" key="1">
    <citation type="journal article" date="2018" name="Front. Plant Sci.">
        <title>Red Clover (Trifolium pratense) and Zigzag Clover (T. medium) - A Picture of Genomic Similarities and Differences.</title>
        <authorList>
            <person name="Dluhosova J."/>
            <person name="Istvanek J."/>
            <person name="Nedelnik J."/>
            <person name="Repkova J."/>
        </authorList>
    </citation>
    <scope>NUCLEOTIDE SEQUENCE [LARGE SCALE GENOMIC DNA]</scope>
    <source>
        <strain evidence="3">cv. 10/8</strain>
        <tissue evidence="2">Leaf</tissue>
    </source>
</reference>
<keyword evidence="3" id="KW-1185">Reference proteome</keyword>
<dbReference type="EMBL" id="LXQA010178552">
    <property type="protein sequence ID" value="MCI30303.1"/>
    <property type="molecule type" value="Genomic_DNA"/>
</dbReference>
<protein>
    <submittedName>
        <fullName evidence="2">Uncharacterized protein</fullName>
    </submittedName>
</protein>
<dbReference type="Proteomes" id="UP000265520">
    <property type="component" value="Unassembled WGS sequence"/>
</dbReference>
<evidence type="ECO:0000313" key="2">
    <source>
        <dbReference type="EMBL" id="MCI30303.1"/>
    </source>
</evidence>
<organism evidence="2 3">
    <name type="scientific">Trifolium medium</name>
    <dbReference type="NCBI Taxonomy" id="97028"/>
    <lineage>
        <taxon>Eukaryota</taxon>
        <taxon>Viridiplantae</taxon>
        <taxon>Streptophyta</taxon>
        <taxon>Embryophyta</taxon>
        <taxon>Tracheophyta</taxon>
        <taxon>Spermatophyta</taxon>
        <taxon>Magnoliopsida</taxon>
        <taxon>eudicotyledons</taxon>
        <taxon>Gunneridae</taxon>
        <taxon>Pentapetalae</taxon>
        <taxon>rosids</taxon>
        <taxon>fabids</taxon>
        <taxon>Fabales</taxon>
        <taxon>Fabaceae</taxon>
        <taxon>Papilionoideae</taxon>
        <taxon>50 kb inversion clade</taxon>
        <taxon>NPAAA clade</taxon>
        <taxon>Hologalegina</taxon>
        <taxon>IRL clade</taxon>
        <taxon>Trifolieae</taxon>
        <taxon>Trifolium</taxon>
    </lineage>
</organism>
<evidence type="ECO:0000313" key="3">
    <source>
        <dbReference type="Proteomes" id="UP000265520"/>
    </source>
</evidence>
<comment type="caution">
    <text evidence="2">The sequence shown here is derived from an EMBL/GenBank/DDBJ whole genome shotgun (WGS) entry which is preliminary data.</text>
</comment>
<proteinExistence type="predicted"/>
<feature type="region of interest" description="Disordered" evidence="1">
    <location>
        <begin position="1"/>
        <end position="20"/>
    </location>
</feature>
<name>A0A392R137_9FABA</name>
<sequence length="20" mass="1968">MGGRGEVNGPEGMSAEGEFG</sequence>
<evidence type="ECO:0000256" key="1">
    <source>
        <dbReference type="SAM" id="MobiDB-lite"/>
    </source>
</evidence>
<accession>A0A392R137</accession>
<feature type="non-terminal residue" evidence="2">
    <location>
        <position position="20"/>
    </location>
</feature>
<dbReference type="AlphaFoldDB" id="A0A392R137"/>